<dbReference type="RefSeq" id="WP_279299317.1">
    <property type="nucleotide sequence ID" value="NZ_JAOTIF010000024.1"/>
</dbReference>
<dbReference type="GO" id="GO:0004556">
    <property type="term" value="F:alpha-amylase activity"/>
    <property type="evidence" value="ECO:0007669"/>
    <property type="project" value="TreeGrafter"/>
</dbReference>
<dbReference type="SUPFAM" id="SSF51445">
    <property type="entry name" value="(Trans)glycosidases"/>
    <property type="match status" value="1"/>
</dbReference>
<dbReference type="GO" id="GO:0009313">
    <property type="term" value="P:oligosaccharide catabolic process"/>
    <property type="evidence" value="ECO:0007669"/>
    <property type="project" value="TreeGrafter"/>
</dbReference>
<sequence length="535" mass="62253">MAQQEMHHWWQTGIIYEVYVRSFQDSNGDGIGDIQGIIQRLDYLQWLGVTAIWVTPVFPSPMKDLGYDISDYTGIHPLFGSMSDFDELLRQVHNRGMKLIIDFVPNHTSDQHPWFIESCSSKENPKRDWYYWYDAKPGGNPPNNWLSVLGGSAWEWDKRTGQYYYHAFLKEQPDLNLWNPEVQQEIKKVMQFWLDKGVDGLRIDVMWHLAKDEKLRDNPINPGYKPEMPDCDQLLQIYSCDQPEVHDVVHFLREVIDDYKDKVMLGEIYLPIHRIVPYYGSDNKGAHLPGNFQLLFLPWQAQQIGIAIDQYEAALPDQAWPNWVIGNHDRSRLIERIGDAQSKVAALLLLTLRGTPIMYYGDEIGMRNVPIPKEEWQDPQGLLMPDKNLSRDPQRTPMQWNVSAHAGFTTGKPWLRLDENFLENNVELQKHDPNSLLCFYKRLIQLRQEEPSLQTGDYYPVITDNNTLAYIRRRKDEKAFLIVLNLTGEPKIFKPKNNHLQGKVIFSTINKNEHAVFKAHETLEANEALVVLLDA</sequence>
<evidence type="ECO:0000313" key="5">
    <source>
        <dbReference type="EMBL" id="MCU7551880.1"/>
    </source>
</evidence>
<gene>
    <name evidence="5" type="ORF">OCK74_22360</name>
</gene>
<dbReference type="CDD" id="cd11331">
    <property type="entry name" value="AmyAc_OligoGlu_like"/>
    <property type="match status" value="1"/>
</dbReference>
<dbReference type="InterPro" id="IPR017853">
    <property type="entry name" value="GH"/>
</dbReference>
<organism evidence="5 6">
    <name type="scientific">Paraflavisolibacter caeni</name>
    <dbReference type="NCBI Taxonomy" id="2982496"/>
    <lineage>
        <taxon>Bacteria</taxon>
        <taxon>Pseudomonadati</taxon>
        <taxon>Bacteroidota</taxon>
        <taxon>Chitinophagia</taxon>
        <taxon>Chitinophagales</taxon>
        <taxon>Chitinophagaceae</taxon>
        <taxon>Paraflavisolibacter</taxon>
    </lineage>
</organism>
<comment type="caution">
    <text evidence="5">The sequence shown here is derived from an EMBL/GenBank/DDBJ whole genome shotgun (WGS) entry which is preliminary data.</text>
</comment>
<dbReference type="SMART" id="SM00642">
    <property type="entry name" value="Aamy"/>
    <property type="match status" value="1"/>
</dbReference>
<protein>
    <submittedName>
        <fullName evidence="5">Alpha-amylase family glycosyl hydrolase</fullName>
    </submittedName>
</protein>
<dbReference type="FunFam" id="3.90.400.10:FF:000002">
    <property type="entry name" value="Sucrose isomerase"/>
    <property type="match status" value="1"/>
</dbReference>
<dbReference type="InterPro" id="IPR006047">
    <property type="entry name" value="GH13_cat_dom"/>
</dbReference>
<dbReference type="PANTHER" id="PTHR10357">
    <property type="entry name" value="ALPHA-AMYLASE FAMILY MEMBER"/>
    <property type="match status" value="1"/>
</dbReference>
<evidence type="ECO:0000313" key="6">
    <source>
        <dbReference type="Proteomes" id="UP001155483"/>
    </source>
</evidence>
<proteinExistence type="inferred from homology"/>
<feature type="domain" description="Glycosyl hydrolase family 13 catalytic" evidence="4">
    <location>
        <begin position="17"/>
        <end position="395"/>
    </location>
</feature>
<name>A0A9X2XZ48_9BACT</name>
<dbReference type="Gene3D" id="2.60.40.1180">
    <property type="entry name" value="Golgi alpha-mannosidase II"/>
    <property type="match status" value="1"/>
</dbReference>
<reference evidence="5" key="1">
    <citation type="submission" date="2022-09" db="EMBL/GenBank/DDBJ databases">
        <authorList>
            <person name="Yuan C."/>
            <person name="Ke Z."/>
        </authorList>
    </citation>
    <scope>NUCLEOTIDE SEQUENCE</scope>
    <source>
        <strain evidence="5">LB-8</strain>
    </source>
</reference>
<keyword evidence="2 5" id="KW-0378">Hydrolase</keyword>
<dbReference type="AlphaFoldDB" id="A0A9X2XZ48"/>
<evidence type="ECO:0000256" key="1">
    <source>
        <dbReference type="ARBA" id="ARBA00008061"/>
    </source>
</evidence>
<accession>A0A9X2XZ48</accession>
<dbReference type="Proteomes" id="UP001155483">
    <property type="component" value="Unassembled WGS sequence"/>
</dbReference>
<dbReference type="Pfam" id="PF00128">
    <property type="entry name" value="Alpha-amylase"/>
    <property type="match status" value="1"/>
</dbReference>
<evidence type="ECO:0000256" key="3">
    <source>
        <dbReference type="ARBA" id="ARBA00023295"/>
    </source>
</evidence>
<keyword evidence="3" id="KW-0326">Glycosidase</keyword>
<comment type="similarity">
    <text evidence="1">Belongs to the glycosyl hydrolase 13 family.</text>
</comment>
<dbReference type="Gene3D" id="3.90.400.10">
    <property type="entry name" value="Oligo-1,6-glucosidase, Domain 2"/>
    <property type="match status" value="1"/>
</dbReference>
<reference evidence="5" key="2">
    <citation type="submission" date="2023-04" db="EMBL/GenBank/DDBJ databases">
        <title>Paracnuella aquatica gen. nov., sp. nov., a member of the family Chitinophagaceae isolated from a hot spring.</title>
        <authorList>
            <person name="Wang C."/>
        </authorList>
    </citation>
    <scope>NUCLEOTIDE SEQUENCE</scope>
    <source>
        <strain evidence="5">LB-8</strain>
    </source>
</reference>
<dbReference type="PANTHER" id="PTHR10357:SF179">
    <property type="entry name" value="NEUTRAL AND BASIC AMINO ACID TRANSPORT PROTEIN RBAT"/>
    <property type="match status" value="1"/>
</dbReference>
<evidence type="ECO:0000259" key="4">
    <source>
        <dbReference type="SMART" id="SM00642"/>
    </source>
</evidence>
<dbReference type="SUPFAM" id="SSF51011">
    <property type="entry name" value="Glycosyl hydrolase domain"/>
    <property type="match status" value="1"/>
</dbReference>
<keyword evidence="6" id="KW-1185">Reference proteome</keyword>
<dbReference type="EMBL" id="JAOTIF010000024">
    <property type="protein sequence ID" value="MCU7551880.1"/>
    <property type="molecule type" value="Genomic_DNA"/>
</dbReference>
<dbReference type="Gene3D" id="3.20.20.80">
    <property type="entry name" value="Glycosidases"/>
    <property type="match status" value="2"/>
</dbReference>
<dbReference type="InterPro" id="IPR045857">
    <property type="entry name" value="O16G_dom_2"/>
</dbReference>
<dbReference type="InterPro" id="IPR013780">
    <property type="entry name" value="Glyco_hydro_b"/>
</dbReference>
<evidence type="ECO:0000256" key="2">
    <source>
        <dbReference type="ARBA" id="ARBA00022801"/>
    </source>
</evidence>